<dbReference type="EMBL" id="AZNH01000055">
    <property type="protein sequence ID" value="KID83656.1"/>
    <property type="molecule type" value="Genomic_DNA"/>
</dbReference>
<evidence type="ECO:0000256" key="1">
    <source>
        <dbReference type="SAM" id="SignalP"/>
    </source>
</evidence>
<evidence type="ECO:0008006" key="4">
    <source>
        <dbReference type="Google" id="ProtNLM"/>
    </source>
</evidence>
<keyword evidence="1" id="KW-0732">Signal</keyword>
<feature type="signal peptide" evidence="1">
    <location>
        <begin position="1"/>
        <end position="15"/>
    </location>
</feature>
<organism evidence="2 3">
    <name type="scientific">Metarhizium guizhouense (strain ARSEF 977)</name>
    <dbReference type="NCBI Taxonomy" id="1276136"/>
    <lineage>
        <taxon>Eukaryota</taxon>
        <taxon>Fungi</taxon>
        <taxon>Dikarya</taxon>
        <taxon>Ascomycota</taxon>
        <taxon>Pezizomycotina</taxon>
        <taxon>Sordariomycetes</taxon>
        <taxon>Hypocreomycetidae</taxon>
        <taxon>Hypocreales</taxon>
        <taxon>Clavicipitaceae</taxon>
        <taxon>Metarhizium</taxon>
    </lineage>
</organism>
<evidence type="ECO:0000313" key="2">
    <source>
        <dbReference type="EMBL" id="KID83656.1"/>
    </source>
</evidence>
<dbReference type="AlphaFoldDB" id="A0A0B4H1M8"/>
<feature type="chain" id="PRO_5012181365" description="Hydrophobin 2" evidence="1">
    <location>
        <begin position="16"/>
        <end position="107"/>
    </location>
</feature>
<gene>
    <name evidence="2" type="ORF">MGU_09042</name>
</gene>
<sequence>MKFITLTIASVGVAALPHIHQAPAIYSPCGTLINNCCKTAGGKFTECSILPGAVPTYQSYIQSCAPSFKIPACCTEKKSSNLLEGFFNQVLGTSLGESQCTLPPPQP</sequence>
<dbReference type="OrthoDB" id="10340302at2759"/>
<comment type="caution">
    <text evidence="2">The sequence shown here is derived from an EMBL/GenBank/DDBJ whole genome shotgun (WGS) entry which is preliminary data.</text>
</comment>
<dbReference type="HOGENOM" id="CLU_2264341_0_0_1"/>
<name>A0A0B4H1M8_METGA</name>
<dbReference type="Proteomes" id="UP000031192">
    <property type="component" value="Unassembled WGS sequence"/>
</dbReference>
<proteinExistence type="predicted"/>
<evidence type="ECO:0000313" key="3">
    <source>
        <dbReference type="Proteomes" id="UP000031192"/>
    </source>
</evidence>
<keyword evidence="3" id="KW-1185">Reference proteome</keyword>
<reference evidence="2 3" key="1">
    <citation type="journal article" date="2014" name="Proc. Natl. Acad. Sci. U.S.A.">
        <title>Trajectory and genomic determinants of fungal-pathogen speciation and host adaptation.</title>
        <authorList>
            <person name="Hu X."/>
            <person name="Xiao G."/>
            <person name="Zheng P."/>
            <person name="Shang Y."/>
            <person name="Su Y."/>
            <person name="Zhang X."/>
            <person name="Liu X."/>
            <person name="Zhan S."/>
            <person name="St Leger R.J."/>
            <person name="Wang C."/>
        </authorList>
    </citation>
    <scope>NUCLEOTIDE SEQUENCE [LARGE SCALE GENOMIC DNA]</scope>
    <source>
        <strain evidence="2 3">ARSEF 977</strain>
    </source>
</reference>
<accession>A0A0B4H1M8</accession>
<protein>
    <recommendedName>
        <fullName evidence="4">Hydrophobin 2</fullName>
    </recommendedName>
</protein>